<dbReference type="InterPro" id="IPR026907">
    <property type="entry name" value="GCIP-like"/>
</dbReference>
<keyword evidence="2" id="KW-0472">Membrane</keyword>
<dbReference type="AlphaFoldDB" id="A0A3R7PQB0"/>
<feature type="transmembrane region" description="Helical" evidence="2">
    <location>
        <begin position="149"/>
        <end position="170"/>
    </location>
</feature>
<name>A0A3R7PQB0_PENVA</name>
<keyword evidence="2" id="KW-0812">Transmembrane</keyword>
<dbReference type="PANTHER" id="PTHR15492">
    <property type="entry name" value="CYCLIN D1-BINDING PROTEIN 1"/>
    <property type="match status" value="1"/>
</dbReference>
<organism evidence="4 5">
    <name type="scientific">Penaeus vannamei</name>
    <name type="common">Whiteleg shrimp</name>
    <name type="synonym">Litopenaeus vannamei</name>
    <dbReference type="NCBI Taxonomy" id="6689"/>
    <lineage>
        <taxon>Eukaryota</taxon>
        <taxon>Metazoa</taxon>
        <taxon>Ecdysozoa</taxon>
        <taxon>Arthropoda</taxon>
        <taxon>Crustacea</taxon>
        <taxon>Multicrustacea</taxon>
        <taxon>Malacostraca</taxon>
        <taxon>Eumalacostraca</taxon>
        <taxon>Eucarida</taxon>
        <taxon>Decapoda</taxon>
        <taxon>Dendrobranchiata</taxon>
        <taxon>Penaeoidea</taxon>
        <taxon>Penaeidae</taxon>
        <taxon>Penaeus</taxon>
    </lineage>
</organism>
<reference evidence="4 5" key="2">
    <citation type="submission" date="2019-01" db="EMBL/GenBank/DDBJ databases">
        <title>The decoding of complex shrimp genome reveals the adaptation for benthos swimmer, frequently molting mechanism and breeding impact on genome.</title>
        <authorList>
            <person name="Sun Y."/>
            <person name="Gao Y."/>
            <person name="Yu Y."/>
        </authorList>
    </citation>
    <scope>NUCLEOTIDE SEQUENCE [LARGE SCALE GENOMIC DNA]</scope>
    <source>
        <tissue evidence="4">Muscle</tissue>
    </source>
</reference>
<dbReference type="OrthoDB" id="41588at2759"/>
<dbReference type="GO" id="GO:0005634">
    <property type="term" value="C:nucleus"/>
    <property type="evidence" value="ECO:0007669"/>
    <property type="project" value="TreeGrafter"/>
</dbReference>
<keyword evidence="5" id="KW-1185">Reference proteome</keyword>
<dbReference type="Pfam" id="PF20936">
    <property type="entry name" value="GCIP_C"/>
    <property type="match status" value="1"/>
</dbReference>
<feature type="transmembrane region" description="Helical" evidence="2">
    <location>
        <begin position="239"/>
        <end position="261"/>
    </location>
</feature>
<dbReference type="InterPro" id="IPR049318">
    <property type="entry name" value="GCIP_C"/>
</dbReference>
<evidence type="ECO:0000313" key="5">
    <source>
        <dbReference type="Proteomes" id="UP000283509"/>
    </source>
</evidence>
<sequence>MELKGQNAMVSDAFDEITEALKGDGSGWDNLGDEEEEMEDEEDEKWSNEDKDLIGPSVNLIKAAKILYKRVIDAVEKNGSSDTHQAIKELDQLHDDCKMVSKTIDTLILELYPPLNVVDMEEQFLSFFVSSLSSLFFFIPYLLPSFSSYLYSPFPFPCLSSISSPVFFLLPFRYLHSPLFSLPSFSFLSSPFFLFPPALHFFSLPSPLSRPPFPLPSFSSFLLPFFLLPRVLHMSSLYLSLPFLSLSLSSLTLPLALGWPYCPKVPRLLWASNSPVIKSYNSSPKPVSESAVPAVAFVGVFLGFSCEISDE</sequence>
<evidence type="ECO:0000259" key="3">
    <source>
        <dbReference type="Pfam" id="PF20936"/>
    </source>
</evidence>
<protein>
    <submittedName>
        <fullName evidence="4">Putative cyclin-D1-binding protein 1</fullName>
    </submittedName>
</protein>
<proteinExistence type="predicted"/>
<feature type="region of interest" description="Disordered" evidence="1">
    <location>
        <begin position="21"/>
        <end position="49"/>
    </location>
</feature>
<feature type="transmembrane region" description="Helical" evidence="2">
    <location>
        <begin position="124"/>
        <end position="143"/>
    </location>
</feature>
<comment type="caution">
    <text evidence="4">The sequence shown here is derived from an EMBL/GenBank/DDBJ whole genome shotgun (WGS) entry which is preliminary data.</text>
</comment>
<feature type="compositionally biased region" description="Acidic residues" evidence="1">
    <location>
        <begin position="31"/>
        <end position="44"/>
    </location>
</feature>
<dbReference type="EMBL" id="QCYY01001263">
    <property type="protein sequence ID" value="ROT79277.1"/>
    <property type="molecule type" value="Genomic_DNA"/>
</dbReference>
<keyword evidence="2" id="KW-1133">Transmembrane helix</keyword>
<feature type="domain" description="Cyclin-D1-binding protein 1-like C-terminal" evidence="3">
    <location>
        <begin position="31"/>
        <end position="123"/>
    </location>
</feature>
<evidence type="ECO:0000313" key="4">
    <source>
        <dbReference type="EMBL" id="ROT79277.1"/>
    </source>
</evidence>
<accession>A0A3R7PQB0</accession>
<dbReference type="Proteomes" id="UP000283509">
    <property type="component" value="Unassembled WGS sequence"/>
</dbReference>
<dbReference type="Gene3D" id="1.20.1410.10">
    <property type="entry name" value="I/LWEQ domain"/>
    <property type="match status" value="1"/>
</dbReference>
<dbReference type="PANTHER" id="PTHR15492:SF1">
    <property type="entry name" value="CYCLIN-D1-BINDING PROTEIN 1"/>
    <property type="match status" value="1"/>
</dbReference>
<feature type="transmembrane region" description="Helical" evidence="2">
    <location>
        <begin position="182"/>
        <end position="201"/>
    </location>
</feature>
<dbReference type="STRING" id="6689.A0A3R7PQB0"/>
<reference evidence="4 5" key="1">
    <citation type="submission" date="2018-04" db="EMBL/GenBank/DDBJ databases">
        <authorList>
            <person name="Zhang X."/>
            <person name="Yuan J."/>
            <person name="Li F."/>
            <person name="Xiang J."/>
        </authorList>
    </citation>
    <scope>NUCLEOTIDE SEQUENCE [LARGE SCALE GENOMIC DNA]</scope>
    <source>
        <tissue evidence="4">Muscle</tissue>
    </source>
</reference>
<evidence type="ECO:0000256" key="2">
    <source>
        <dbReference type="SAM" id="Phobius"/>
    </source>
</evidence>
<gene>
    <name evidence="4" type="ORF">C7M84_001999</name>
</gene>
<evidence type="ECO:0000256" key="1">
    <source>
        <dbReference type="SAM" id="MobiDB-lite"/>
    </source>
</evidence>